<dbReference type="Pfam" id="PF23721">
    <property type="entry name" value="DUF7162"/>
    <property type="match status" value="1"/>
</dbReference>
<dbReference type="RefSeq" id="WP_178360147.1">
    <property type="nucleotide sequence ID" value="NZ_JABFYL010000039.1"/>
</dbReference>
<evidence type="ECO:0008006" key="3">
    <source>
        <dbReference type="Google" id="ProtNLM"/>
    </source>
</evidence>
<dbReference type="Proteomes" id="UP000570517">
    <property type="component" value="Unassembled WGS sequence"/>
</dbReference>
<dbReference type="InterPro" id="IPR055586">
    <property type="entry name" value="DUF7162"/>
</dbReference>
<evidence type="ECO:0000313" key="1">
    <source>
        <dbReference type="EMBL" id="NVN51880.1"/>
    </source>
</evidence>
<reference evidence="1 2" key="1">
    <citation type="submission" date="2020-05" db="EMBL/GenBank/DDBJ databases">
        <title>Draft genome sequence of Mycobacterium hippocampi DL, isolated from European seabass, Dicentrarchus labrax, reared in fish farms.</title>
        <authorList>
            <person name="Stathopoulou P."/>
            <person name="Asimakis E."/>
            <person name="Tzokas K."/>
            <person name="Batargias C."/>
            <person name="Tsiamis G."/>
        </authorList>
    </citation>
    <scope>NUCLEOTIDE SEQUENCE [LARGE SCALE GENOMIC DNA]</scope>
    <source>
        <strain evidence="1 2">DL</strain>
    </source>
</reference>
<keyword evidence="2" id="KW-1185">Reference proteome</keyword>
<evidence type="ECO:0000313" key="2">
    <source>
        <dbReference type="Proteomes" id="UP000570517"/>
    </source>
</evidence>
<protein>
    <recommendedName>
        <fullName evidence="3">ESX-1 secretion-associated protein</fullName>
    </recommendedName>
</protein>
<dbReference type="EMBL" id="JABFYL010000039">
    <property type="protein sequence ID" value="NVN51880.1"/>
    <property type="molecule type" value="Genomic_DNA"/>
</dbReference>
<sequence length="92" mass="9764">MGESTHIDLDRLRHLAGRISAAADEVAEIRGARWDLDGLPGSSVRTSVEAAPIAGEIDGVAENLHQWATAARASADAFERADAANGDRFPLR</sequence>
<dbReference type="AlphaFoldDB" id="A0A850PUZ3"/>
<name>A0A850PUZ3_9MYCO</name>
<proteinExistence type="predicted"/>
<accession>A0A850PUZ3</accession>
<organism evidence="1 2">
    <name type="scientific">Mycolicibacterium hippocampi</name>
    <dbReference type="NCBI Taxonomy" id="659824"/>
    <lineage>
        <taxon>Bacteria</taxon>
        <taxon>Bacillati</taxon>
        <taxon>Actinomycetota</taxon>
        <taxon>Actinomycetes</taxon>
        <taxon>Mycobacteriales</taxon>
        <taxon>Mycobacteriaceae</taxon>
        <taxon>Mycolicibacterium</taxon>
    </lineage>
</organism>
<gene>
    <name evidence="1" type="ORF">HLY00_1870</name>
</gene>
<comment type="caution">
    <text evidence="1">The sequence shown here is derived from an EMBL/GenBank/DDBJ whole genome shotgun (WGS) entry which is preliminary data.</text>
</comment>